<dbReference type="Proteomes" id="UP000199437">
    <property type="component" value="Unassembled WGS sequence"/>
</dbReference>
<reference evidence="3" key="1">
    <citation type="submission" date="2016-10" db="EMBL/GenBank/DDBJ databases">
        <authorList>
            <person name="Varghese N."/>
            <person name="Submissions S."/>
        </authorList>
    </citation>
    <scope>NUCLEOTIDE SEQUENCE [LARGE SCALE GENOMIC DNA]</scope>
    <source>
        <strain evidence="3">CGMCC 1.12402</strain>
    </source>
</reference>
<dbReference type="GeneID" id="99988763"/>
<proteinExistence type="predicted"/>
<name>A0A1I0MTA0_9BACT</name>
<gene>
    <name evidence="2" type="ORF">SAMN05216290_0644</name>
</gene>
<feature type="region of interest" description="Disordered" evidence="1">
    <location>
        <begin position="1"/>
        <end position="26"/>
    </location>
</feature>
<evidence type="ECO:0000256" key="1">
    <source>
        <dbReference type="SAM" id="MobiDB-lite"/>
    </source>
</evidence>
<accession>A0A1I0MTA0</accession>
<protein>
    <submittedName>
        <fullName evidence="2">Uncharacterized protein</fullName>
    </submittedName>
</protein>
<dbReference type="RefSeq" id="WP_157717485.1">
    <property type="nucleotide sequence ID" value="NZ_FOIR01000001.1"/>
</dbReference>
<keyword evidence="3" id="KW-1185">Reference proteome</keyword>
<organism evidence="2 3">
    <name type="scientific">Roseivirga pacifica</name>
    <dbReference type="NCBI Taxonomy" id="1267423"/>
    <lineage>
        <taxon>Bacteria</taxon>
        <taxon>Pseudomonadati</taxon>
        <taxon>Bacteroidota</taxon>
        <taxon>Cytophagia</taxon>
        <taxon>Cytophagales</taxon>
        <taxon>Roseivirgaceae</taxon>
        <taxon>Roseivirga</taxon>
    </lineage>
</organism>
<dbReference type="STRING" id="1267423.SAMN05216290_0644"/>
<evidence type="ECO:0000313" key="3">
    <source>
        <dbReference type="Proteomes" id="UP000199437"/>
    </source>
</evidence>
<sequence>MDRKEVMDTSHHRCEQDEAEQHNEKPFDCPFGSDFIPSLFSFFPIQFFQAVQIVLNIE</sequence>
<dbReference type="EMBL" id="FOIR01000001">
    <property type="protein sequence ID" value="SEV91315.1"/>
    <property type="molecule type" value="Genomic_DNA"/>
</dbReference>
<evidence type="ECO:0000313" key="2">
    <source>
        <dbReference type="EMBL" id="SEV91315.1"/>
    </source>
</evidence>
<dbReference type="AlphaFoldDB" id="A0A1I0MTA0"/>